<accession>A0A3A4B954</accession>
<dbReference type="InterPro" id="IPR007484">
    <property type="entry name" value="Peptidase_M28"/>
</dbReference>
<dbReference type="EMBL" id="QZEY01000002">
    <property type="protein sequence ID" value="RJL34224.1"/>
    <property type="molecule type" value="Genomic_DNA"/>
</dbReference>
<keyword evidence="3" id="KW-1185">Reference proteome</keyword>
<dbReference type="Pfam" id="PF04389">
    <property type="entry name" value="Peptidase_M28"/>
    <property type="match status" value="1"/>
</dbReference>
<dbReference type="PANTHER" id="PTHR32481">
    <property type="entry name" value="AMINOPEPTIDASE"/>
    <property type="match status" value="1"/>
</dbReference>
<name>A0A3A4B954_9ACTN</name>
<dbReference type="Proteomes" id="UP000265768">
    <property type="component" value="Unassembled WGS sequence"/>
</dbReference>
<feature type="domain" description="Peptidase M28" evidence="1">
    <location>
        <begin position="215"/>
        <end position="378"/>
    </location>
</feature>
<dbReference type="OrthoDB" id="3456059at2"/>
<dbReference type="AlphaFoldDB" id="A0A3A4B954"/>
<dbReference type="RefSeq" id="WP_119925524.1">
    <property type="nucleotide sequence ID" value="NZ_QZEY01000002.1"/>
</dbReference>
<dbReference type="InterPro" id="IPR051464">
    <property type="entry name" value="Peptidase_M42_aminopept"/>
</dbReference>
<protein>
    <submittedName>
        <fullName evidence="2">M28 family peptidase</fullName>
    </submittedName>
</protein>
<evidence type="ECO:0000313" key="2">
    <source>
        <dbReference type="EMBL" id="RJL34224.1"/>
    </source>
</evidence>
<comment type="caution">
    <text evidence="2">The sequence shown here is derived from an EMBL/GenBank/DDBJ whole genome shotgun (WGS) entry which is preliminary data.</text>
</comment>
<evidence type="ECO:0000313" key="3">
    <source>
        <dbReference type="Proteomes" id="UP000265768"/>
    </source>
</evidence>
<reference evidence="2 3" key="1">
    <citation type="submission" date="2018-09" db="EMBL/GenBank/DDBJ databases">
        <title>YIM 75507 draft genome.</title>
        <authorList>
            <person name="Tang S."/>
            <person name="Feng Y."/>
        </authorList>
    </citation>
    <scope>NUCLEOTIDE SEQUENCE [LARGE SCALE GENOMIC DNA]</scope>
    <source>
        <strain evidence="2 3">YIM 75507</strain>
    </source>
</reference>
<sequence length="393" mass="41949">MRLPRPDISQLRAVVERLASLERLPTSAGEREAAQWIALRLRELGARAAVEEEAAYASYARPIGLLTALAAFCGTRGRLAAAIGGTIAAAGIVDEISYGRRWTRRITARARSAYNVVGEAGDPAAERTLVVMAHHDAAPTGVVFDHTAERWFASRYPGVVERITQNPPMWWPVVAGPALVAAGGALGLRRPRLAGVMVSALATAAFADIAARRAVPGANDNLSAVAVLVALAAALRERPVPGLRVILFSAGAEEALQEGVRGFAARHFPELDRKSTFFLNLDTVGSGRLVLLEAEGPIRLEPYDRDLNELVARCAAEQGIAVMRGLSSRNSTDGVVPNRHGYPTSTLVSVDGLKLLPHYHRHSDRPEHVDYECVADAAVLAEAVARALAAAPR</sequence>
<proteinExistence type="predicted"/>
<dbReference type="PANTHER" id="PTHR32481:SF0">
    <property type="entry name" value="AMINOPEPTIDASE YPDE-RELATED"/>
    <property type="match status" value="1"/>
</dbReference>
<evidence type="ECO:0000259" key="1">
    <source>
        <dbReference type="Pfam" id="PF04389"/>
    </source>
</evidence>
<organism evidence="2 3">
    <name type="scientific">Bailinhaonella thermotolerans</name>
    <dbReference type="NCBI Taxonomy" id="1070861"/>
    <lineage>
        <taxon>Bacteria</taxon>
        <taxon>Bacillati</taxon>
        <taxon>Actinomycetota</taxon>
        <taxon>Actinomycetes</taxon>
        <taxon>Streptosporangiales</taxon>
        <taxon>Streptosporangiaceae</taxon>
        <taxon>Bailinhaonella</taxon>
    </lineage>
</organism>
<gene>
    <name evidence="2" type="ORF">D5H75_07080</name>
</gene>
<dbReference type="SUPFAM" id="SSF53187">
    <property type="entry name" value="Zn-dependent exopeptidases"/>
    <property type="match status" value="1"/>
</dbReference>
<dbReference type="Gene3D" id="3.40.630.10">
    <property type="entry name" value="Zn peptidases"/>
    <property type="match status" value="1"/>
</dbReference>